<evidence type="ECO:0000256" key="5">
    <source>
        <dbReference type="ARBA" id="ARBA00022679"/>
    </source>
</evidence>
<sequence>MTFYYRPLVQHGAARPEDAVPLAGGPLWFTHVEALARGQAPSVIPVWEVPEHELEPLTAPRAPVAGLAMDRPQIMGILNTTPDSFSDGGRHNAPEAALIHARAMIAAGASILDIGGESTRPGAAEVPVEEEIARTAPVIAALRVESDIPISVDTRKAAVARAALEAGGDLINDVSGFTFDPELVPLCAAQQAPVCVMHSQGDPETMQQDPQYDDVLLDVYDFLAAQIARAEAAGIPRARIVTDPGIGFGKTRAHNLTLLQGMALFHGLGCPILLGVSRKGFIGHIGQAPDPAARAPGSIAVGLAGFAQGVQILRVHDVADTTQAVRLWQAARG</sequence>
<dbReference type="InterPro" id="IPR011005">
    <property type="entry name" value="Dihydropteroate_synth-like_sf"/>
</dbReference>
<proteinExistence type="inferred from homology"/>
<evidence type="ECO:0000256" key="3">
    <source>
        <dbReference type="ARBA" id="ARBA00004763"/>
    </source>
</evidence>
<comment type="pathway">
    <text evidence="3 9">Cofactor biosynthesis; tetrahydrofolate biosynthesis; 7,8-dihydrofolate from 2-amino-4-hydroxy-6-hydroxymethyl-7,8-dihydropteridine diphosphate and 4-aminobenzoate: step 1/2.</text>
</comment>
<evidence type="ECO:0000259" key="10">
    <source>
        <dbReference type="PROSITE" id="PS50972"/>
    </source>
</evidence>
<dbReference type="NCBIfam" id="TIGR01496">
    <property type="entry name" value="DHPS"/>
    <property type="match status" value="1"/>
</dbReference>
<accession>A0ABT7F020</accession>
<dbReference type="InterPro" id="IPR006390">
    <property type="entry name" value="DHP_synth_dom"/>
</dbReference>
<dbReference type="EMBL" id="JASNJD010000006">
    <property type="protein sequence ID" value="MDK3017949.1"/>
    <property type="molecule type" value="Genomic_DNA"/>
</dbReference>
<dbReference type="RefSeq" id="WP_284480766.1">
    <property type="nucleotide sequence ID" value="NZ_JASNJD010000006.1"/>
</dbReference>
<comment type="cofactor">
    <cofactor evidence="2 9">
        <name>Mg(2+)</name>
        <dbReference type="ChEBI" id="CHEBI:18420"/>
    </cofactor>
</comment>
<comment type="catalytic activity">
    <reaction evidence="1">
        <text>(7,8-dihydropterin-6-yl)methyl diphosphate + 4-aminobenzoate = 7,8-dihydropteroate + diphosphate</text>
        <dbReference type="Rhea" id="RHEA:19949"/>
        <dbReference type="ChEBI" id="CHEBI:17836"/>
        <dbReference type="ChEBI" id="CHEBI:17839"/>
        <dbReference type="ChEBI" id="CHEBI:33019"/>
        <dbReference type="ChEBI" id="CHEBI:72950"/>
        <dbReference type="EC" id="2.5.1.15"/>
    </reaction>
</comment>
<dbReference type="InterPro" id="IPR000489">
    <property type="entry name" value="Pterin-binding_dom"/>
</dbReference>
<dbReference type="CDD" id="cd00739">
    <property type="entry name" value="DHPS"/>
    <property type="match status" value="1"/>
</dbReference>
<keyword evidence="7 9" id="KW-0460">Magnesium</keyword>
<evidence type="ECO:0000256" key="9">
    <source>
        <dbReference type="RuleBase" id="RU361205"/>
    </source>
</evidence>
<evidence type="ECO:0000256" key="4">
    <source>
        <dbReference type="ARBA" id="ARBA00012458"/>
    </source>
</evidence>
<dbReference type="PROSITE" id="PS50972">
    <property type="entry name" value="PTERIN_BINDING"/>
    <property type="match status" value="1"/>
</dbReference>
<evidence type="ECO:0000256" key="8">
    <source>
        <dbReference type="ARBA" id="ARBA00022909"/>
    </source>
</evidence>
<keyword evidence="8 9" id="KW-0289">Folate biosynthesis</keyword>
<dbReference type="EC" id="2.5.1.15" evidence="4 9"/>
<evidence type="ECO:0000313" key="11">
    <source>
        <dbReference type="EMBL" id="MDK3017949.1"/>
    </source>
</evidence>
<name>A0ABT7F020_9RHOB</name>
<dbReference type="PANTHER" id="PTHR20941:SF1">
    <property type="entry name" value="FOLIC ACID SYNTHESIS PROTEIN FOL1"/>
    <property type="match status" value="1"/>
</dbReference>
<dbReference type="PROSITE" id="PS00792">
    <property type="entry name" value="DHPS_1"/>
    <property type="match status" value="1"/>
</dbReference>
<reference evidence="11 12" key="1">
    <citation type="submission" date="2023-05" db="EMBL/GenBank/DDBJ databases">
        <title>Pseudodonghicola sp. nov.</title>
        <authorList>
            <person name="Huang J."/>
        </authorList>
    </citation>
    <scope>NUCLEOTIDE SEQUENCE [LARGE SCALE GENOMIC DNA]</scope>
    <source>
        <strain evidence="11 12">IC7</strain>
    </source>
</reference>
<evidence type="ECO:0000313" key="12">
    <source>
        <dbReference type="Proteomes" id="UP001243757"/>
    </source>
</evidence>
<comment type="similarity">
    <text evidence="9">Belongs to the DHPS family.</text>
</comment>
<evidence type="ECO:0000256" key="1">
    <source>
        <dbReference type="ARBA" id="ARBA00000012"/>
    </source>
</evidence>
<comment type="caution">
    <text evidence="11">The sequence shown here is derived from an EMBL/GenBank/DDBJ whole genome shotgun (WGS) entry which is preliminary data.</text>
</comment>
<evidence type="ECO:0000256" key="6">
    <source>
        <dbReference type="ARBA" id="ARBA00022723"/>
    </source>
</evidence>
<dbReference type="Pfam" id="PF00809">
    <property type="entry name" value="Pterin_bind"/>
    <property type="match status" value="1"/>
</dbReference>
<feature type="domain" description="Pterin-binding" evidence="10">
    <location>
        <begin position="72"/>
        <end position="326"/>
    </location>
</feature>
<dbReference type="Proteomes" id="UP001243757">
    <property type="component" value="Unassembled WGS sequence"/>
</dbReference>
<dbReference type="GO" id="GO:0004156">
    <property type="term" value="F:dihydropteroate synthase activity"/>
    <property type="evidence" value="ECO:0007669"/>
    <property type="project" value="UniProtKB-EC"/>
</dbReference>
<keyword evidence="12" id="KW-1185">Reference proteome</keyword>
<dbReference type="SUPFAM" id="SSF51717">
    <property type="entry name" value="Dihydropteroate synthetase-like"/>
    <property type="match status" value="1"/>
</dbReference>
<dbReference type="PANTHER" id="PTHR20941">
    <property type="entry name" value="FOLATE SYNTHESIS PROTEINS"/>
    <property type="match status" value="1"/>
</dbReference>
<dbReference type="Gene3D" id="3.20.20.20">
    <property type="entry name" value="Dihydropteroate synthase-like"/>
    <property type="match status" value="1"/>
</dbReference>
<organism evidence="11 12">
    <name type="scientific">Pseudodonghicola flavimaris</name>
    <dbReference type="NCBI Taxonomy" id="3050036"/>
    <lineage>
        <taxon>Bacteria</taxon>
        <taxon>Pseudomonadati</taxon>
        <taxon>Pseudomonadota</taxon>
        <taxon>Alphaproteobacteria</taxon>
        <taxon>Rhodobacterales</taxon>
        <taxon>Paracoccaceae</taxon>
        <taxon>Pseudodonghicola</taxon>
    </lineage>
</organism>
<evidence type="ECO:0000256" key="7">
    <source>
        <dbReference type="ARBA" id="ARBA00022842"/>
    </source>
</evidence>
<dbReference type="InterPro" id="IPR045031">
    <property type="entry name" value="DHP_synth-like"/>
</dbReference>
<keyword evidence="6 9" id="KW-0479">Metal-binding</keyword>
<comment type="function">
    <text evidence="9">Catalyzes the condensation of para-aminobenzoate (pABA) with 6-hydroxymethyl-7,8-dihydropterin diphosphate (DHPt-PP) to form 7,8-dihydropteroate (H2Pte), the immediate precursor of folate derivatives.</text>
</comment>
<dbReference type="PROSITE" id="PS00793">
    <property type="entry name" value="DHPS_2"/>
    <property type="match status" value="1"/>
</dbReference>
<gene>
    <name evidence="11" type="primary">folP</name>
    <name evidence="11" type="ORF">QO033_09690</name>
</gene>
<keyword evidence="5 9" id="KW-0808">Transferase</keyword>
<evidence type="ECO:0000256" key="2">
    <source>
        <dbReference type="ARBA" id="ARBA00001946"/>
    </source>
</evidence>
<protein>
    <recommendedName>
        <fullName evidence="4 9">Dihydropteroate synthase</fullName>
        <shortName evidence="9">DHPS</shortName>
        <ecNumber evidence="4 9">2.5.1.15</ecNumber>
    </recommendedName>
    <alternativeName>
        <fullName evidence="9">Dihydropteroate pyrophosphorylase</fullName>
    </alternativeName>
</protein>